<gene>
    <name evidence="4" type="ORF">EQ812_07700</name>
    <name evidence="3" type="ORF">FO454_08740</name>
    <name evidence="2" type="ORF">HMPREF3225_01760</name>
</gene>
<dbReference type="eggNOG" id="COG0456">
    <property type="taxonomic scope" value="Bacteria"/>
</dbReference>
<dbReference type="PROSITE" id="PS51186">
    <property type="entry name" value="GNAT"/>
    <property type="match status" value="1"/>
</dbReference>
<protein>
    <submittedName>
        <fullName evidence="2">Acetyltransferase, GNAT family</fullName>
    </submittedName>
    <submittedName>
        <fullName evidence="4">GNAT family N-acetyltransferase</fullName>
    </submittedName>
</protein>
<feature type="domain" description="N-acetyltransferase" evidence="1">
    <location>
        <begin position="1"/>
        <end position="167"/>
    </location>
</feature>
<dbReference type="Proteomes" id="UP000325462">
    <property type="component" value="Chromosome"/>
</dbReference>
<dbReference type="EMBL" id="CP041722">
    <property type="protein sequence ID" value="QEX38965.1"/>
    <property type="molecule type" value="Genomic_DNA"/>
</dbReference>
<name>A0A133Q335_STALU</name>
<dbReference type="InterPro" id="IPR016181">
    <property type="entry name" value="Acyl_CoA_acyltransferase"/>
</dbReference>
<dbReference type="RefSeq" id="WP_002459157.1">
    <property type="nucleotide sequence ID" value="NZ_AP021848.1"/>
</dbReference>
<evidence type="ECO:0000313" key="6">
    <source>
        <dbReference type="Proteomes" id="UP000293637"/>
    </source>
</evidence>
<reference evidence="2 5" key="1">
    <citation type="submission" date="2016-01" db="EMBL/GenBank/DDBJ databases">
        <authorList>
            <person name="Mitreva M."/>
            <person name="Pepin K.H."/>
            <person name="Mihindukulasuriya K.A."/>
            <person name="Fulton R."/>
            <person name="Fronick C."/>
            <person name="O'Laughlin M."/>
            <person name="Miner T."/>
            <person name="Herter B."/>
            <person name="Rosa B.A."/>
            <person name="Cordes M."/>
            <person name="Tomlinson C."/>
            <person name="Wollam A."/>
            <person name="Palsikar V.B."/>
            <person name="Mardis E.R."/>
            <person name="Wilson R.K."/>
        </authorList>
    </citation>
    <scope>NUCLEOTIDE SEQUENCE [LARGE SCALE GENOMIC DNA]</scope>
    <source>
        <strain evidence="2 5">MJR7738</strain>
    </source>
</reference>
<accession>A0A133Q335</accession>
<dbReference type="SUPFAM" id="SSF55729">
    <property type="entry name" value="Acyl-CoA N-acyltransferases (Nat)"/>
    <property type="match status" value="1"/>
</dbReference>
<dbReference type="EMBL" id="LRQI01000077">
    <property type="protein sequence ID" value="KXA37279.1"/>
    <property type="molecule type" value="Genomic_DNA"/>
</dbReference>
<dbReference type="GeneID" id="58089802"/>
<reference evidence="4 6" key="2">
    <citation type="journal article" date="2019" name="Sci. Transl. Med.">
        <title>Quorum sensing between bacterial species on the skin protects against epidermal injury in atopic dermatitis.</title>
        <authorList>
            <person name="Williams M.R."/>
        </authorList>
    </citation>
    <scope>NUCLEOTIDE SEQUENCE [LARGE SCALE GENOMIC DNA]</scope>
    <source>
        <strain evidence="4 6">E7</strain>
    </source>
</reference>
<dbReference type="AlphaFoldDB" id="A0A133Q335"/>
<keyword evidence="4" id="KW-0808">Transferase</keyword>
<proteinExistence type="predicted"/>
<sequence>MIRLAIKNDLPYIEALVETAKEIMKEFNNNQWDDKYPAREHFEEDIANQTLYVLEDNDEIQGFIVVDQQQSEWYDKLDWPVKREGAYVIHRLAGNPEYKGAATELFKFAVNLATDHGIHVILTDTFALNKPAQGLFEKFGFTKVGEAEIDYHPFDRGAPFYAYYKNI</sequence>
<organism evidence="4 6">
    <name type="scientific">Staphylococcus lugdunensis</name>
    <dbReference type="NCBI Taxonomy" id="28035"/>
    <lineage>
        <taxon>Bacteria</taxon>
        <taxon>Bacillati</taxon>
        <taxon>Bacillota</taxon>
        <taxon>Bacilli</taxon>
        <taxon>Bacillales</taxon>
        <taxon>Staphylococcaceae</taxon>
        <taxon>Staphylococcus</taxon>
    </lineage>
</organism>
<keyword evidence="7" id="KW-1185">Reference proteome</keyword>
<dbReference type="EMBL" id="SCHB01000004">
    <property type="protein sequence ID" value="TBW72153.1"/>
    <property type="molecule type" value="Genomic_DNA"/>
</dbReference>
<evidence type="ECO:0000313" key="2">
    <source>
        <dbReference type="EMBL" id="KXA37279.1"/>
    </source>
</evidence>
<evidence type="ECO:0000313" key="3">
    <source>
        <dbReference type="EMBL" id="QEX38965.1"/>
    </source>
</evidence>
<dbReference type="Gene3D" id="3.40.630.30">
    <property type="match status" value="1"/>
</dbReference>
<reference evidence="3 7" key="3">
    <citation type="submission" date="2019-07" db="EMBL/GenBank/DDBJ databases">
        <title>Comparative genome analysis of staphylococcus lugdunensis shows clonal complex-dependent diversity of the putative virulence factor, ess/type vii locus.</title>
        <authorList>
            <person name="Lebeurre J."/>
            <person name="Dahyot S."/>
            <person name="Diene S."/>
            <person name="Paulay A."/>
            <person name="Aubourg M."/>
            <person name="Argemi X."/>
            <person name="Giard J.-C."/>
            <person name="Tournier I."/>
            <person name="Francois P."/>
            <person name="Pestel-Caron M."/>
        </authorList>
    </citation>
    <scope>NUCLEOTIDE SEQUENCE [LARGE SCALE GENOMIC DNA]</scope>
    <source>
        <strain evidence="3 7">SL13</strain>
    </source>
</reference>
<dbReference type="Pfam" id="PF00583">
    <property type="entry name" value="Acetyltransf_1"/>
    <property type="match status" value="1"/>
</dbReference>
<evidence type="ECO:0000259" key="1">
    <source>
        <dbReference type="PROSITE" id="PS51186"/>
    </source>
</evidence>
<evidence type="ECO:0000313" key="7">
    <source>
        <dbReference type="Proteomes" id="UP000325462"/>
    </source>
</evidence>
<evidence type="ECO:0000313" key="4">
    <source>
        <dbReference type="EMBL" id="TBW72153.1"/>
    </source>
</evidence>
<dbReference type="InterPro" id="IPR000182">
    <property type="entry name" value="GNAT_dom"/>
</dbReference>
<dbReference type="OMA" id="NQWDDKY"/>
<dbReference type="GO" id="GO:0016747">
    <property type="term" value="F:acyltransferase activity, transferring groups other than amino-acyl groups"/>
    <property type="evidence" value="ECO:0007669"/>
    <property type="project" value="InterPro"/>
</dbReference>
<evidence type="ECO:0000313" key="5">
    <source>
        <dbReference type="Proteomes" id="UP000070063"/>
    </source>
</evidence>
<dbReference type="Proteomes" id="UP000293637">
    <property type="component" value="Unassembled WGS sequence"/>
</dbReference>
<dbReference type="STRING" id="28035.B6N84_07305"/>
<dbReference type="Proteomes" id="UP000070063">
    <property type="component" value="Unassembled WGS sequence"/>
</dbReference>